<dbReference type="KEGG" id="rci:RCIX2323"/>
<dbReference type="EMBL" id="AM114193">
    <property type="protein sequence ID" value="CAJ37419.1"/>
    <property type="molecule type" value="Genomic_DNA"/>
</dbReference>
<name>Q0W2H4_METAR</name>
<protein>
    <submittedName>
        <fullName evidence="3">Uncharacterized protein</fullName>
    </submittedName>
</protein>
<dbReference type="Proteomes" id="UP000000663">
    <property type="component" value="Chromosome"/>
</dbReference>
<accession>Q0W2H4</accession>
<dbReference type="STRING" id="351160.RCIX2323"/>
<feature type="transmembrane region" description="Helical" evidence="2">
    <location>
        <begin position="182"/>
        <end position="204"/>
    </location>
</feature>
<feature type="region of interest" description="Disordered" evidence="1">
    <location>
        <begin position="26"/>
        <end position="80"/>
    </location>
</feature>
<keyword evidence="2" id="KW-0472">Membrane</keyword>
<gene>
    <name evidence="3" type="ORF">RCIX2323</name>
</gene>
<evidence type="ECO:0000313" key="4">
    <source>
        <dbReference type="Proteomes" id="UP000000663"/>
    </source>
</evidence>
<proteinExistence type="predicted"/>
<reference evidence="3 4" key="1">
    <citation type="journal article" date="2006" name="Science">
        <title>Genome of rice cluster I archaea -- the key methane producers in the rice rhizosphere.</title>
        <authorList>
            <person name="Erkel C."/>
            <person name="Kube M."/>
            <person name="Reinhardt R."/>
            <person name="Liesack W."/>
        </authorList>
    </citation>
    <scope>NUCLEOTIDE SEQUENCE [LARGE SCALE GENOMIC DNA]</scope>
    <source>
        <strain evidence="4">DSM 22066 / NBRC 105507 / MRE50</strain>
    </source>
</reference>
<feature type="compositionally biased region" description="Low complexity" evidence="1">
    <location>
        <begin position="46"/>
        <end position="78"/>
    </location>
</feature>
<organism evidence="3 4">
    <name type="scientific">Methanocella arvoryzae (strain DSM 22066 / NBRC 105507 / MRE50)</name>
    <dbReference type="NCBI Taxonomy" id="351160"/>
    <lineage>
        <taxon>Archaea</taxon>
        <taxon>Methanobacteriati</taxon>
        <taxon>Methanobacteriota</taxon>
        <taxon>Stenosarchaea group</taxon>
        <taxon>Methanomicrobia</taxon>
        <taxon>Methanocellales</taxon>
        <taxon>Methanocellaceae</taxon>
        <taxon>Methanocella</taxon>
    </lineage>
</organism>
<feature type="transmembrane region" description="Helical" evidence="2">
    <location>
        <begin position="96"/>
        <end position="116"/>
    </location>
</feature>
<keyword evidence="4" id="KW-1185">Reference proteome</keyword>
<keyword evidence="2" id="KW-1133">Transmembrane helix</keyword>
<feature type="transmembrane region" description="Helical" evidence="2">
    <location>
        <begin position="155"/>
        <end position="176"/>
    </location>
</feature>
<feature type="transmembrane region" description="Helical" evidence="2">
    <location>
        <begin position="128"/>
        <end position="148"/>
    </location>
</feature>
<keyword evidence="2" id="KW-0812">Transmembrane</keyword>
<dbReference type="AlphaFoldDB" id="Q0W2H4"/>
<evidence type="ECO:0000313" key="3">
    <source>
        <dbReference type="EMBL" id="CAJ37419.1"/>
    </source>
</evidence>
<dbReference type="PATRIC" id="fig|351160.9.peg.861"/>
<feature type="region of interest" description="Disordered" evidence="1">
    <location>
        <begin position="1"/>
        <end position="20"/>
    </location>
</feature>
<evidence type="ECO:0000256" key="2">
    <source>
        <dbReference type="SAM" id="Phobius"/>
    </source>
</evidence>
<evidence type="ECO:0000256" key="1">
    <source>
        <dbReference type="SAM" id="MobiDB-lite"/>
    </source>
</evidence>
<sequence length="213" mass="22823">MEMALEGELPDVDMLKMSPGELDLPAPMVSLDLPAPDQESKATPVAPALQTPAKAPAPAKKQTAAKQQGKPAPQKAATVAKKPGAPVKLTGSAAHLLLSLASSILLVIITVVMILFEVPVNAVPELNLTTYVQALWLFIGCFFIVAMLQDLKTALMLTGLDIVLLVTVFPTLWLLLNMPMNPMYFFVIGLIMLLACVYMPLNLLRPKASPVKA</sequence>